<dbReference type="InterPro" id="IPR052022">
    <property type="entry name" value="26kDa_periplasmic_antigen"/>
</dbReference>
<dbReference type="Proteomes" id="UP000578697">
    <property type="component" value="Unassembled WGS sequence"/>
</dbReference>
<dbReference type="PANTHER" id="PTHR34387:SF1">
    <property type="entry name" value="PERIPLASMIC IMMUNOGENIC PROTEIN"/>
    <property type="match status" value="1"/>
</dbReference>
<name>A0A840SKT9_9SPIR</name>
<evidence type="ECO:0000313" key="2">
    <source>
        <dbReference type="EMBL" id="MBB5219971.1"/>
    </source>
</evidence>
<evidence type="ECO:0000256" key="1">
    <source>
        <dbReference type="SAM" id="SignalP"/>
    </source>
</evidence>
<feature type="chain" id="PRO_5032891787" evidence="1">
    <location>
        <begin position="18"/>
        <end position="236"/>
    </location>
</feature>
<dbReference type="PANTHER" id="PTHR34387">
    <property type="entry name" value="SLR1258 PROTEIN"/>
    <property type="match status" value="1"/>
</dbReference>
<evidence type="ECO:0000313" key="3">
    <source>
        <dbReference type="Proteomes" id="UP000578697"/>
    </source>
</evidence>
<gene>
    <name evidence="2" type="ORF">HNP77_002360</name>
</gene>
<comment type="caution">
    <text evidence="2">The sequence shown here is derived from an EMBL/GenBank/DDBJ whole genome shotgun (WGS) entry which is preliminary data.</text>
</comment>
<feature type="signal peptide" evidence="1">
    <location>
        <begin position="1"/>
        <end position="17"/>
    </location>
</feature>
<dbReference type="GO" id="GO:0006974">
    <property type="term" value="P:DNA damage response"/>
    <property type="evidence" value="ECO:0007669"/>
    <property type="project" value="TreeGrafter"/>
</dbReference>
<dbReference type="PROSITE" id="PS51257">
    <property type="entry name" value="PROKAR_LIPOPROTEIN"/>
    <property type="match status" value="1"/>
</dbReference>
<dbReference type="EMBL" id="JACHFR010000004">
    <property type="protein sequence ID" value="MBB5219971.1"/>
    <property type="molecule type" value="Genomic_DNA"/>
</dbReference>
<dbReference type="InterPro" id="IPR007497">
    <property type="entry name" value="SIMPL/DUF541"/>
</dbReference>
<dbReference type="Gene3D" id="3.30.70.2970">
    <property type="entry name" value="Protein of unknown function (DUF541), domain 2"/>
    <property type="match status" value="1"/>
</dbReference>
<reference evidence="2 3" key="1">
    <citation type="submission" date="2020-08" db="EMBL/GenBank/DDBJ databases">
        <title>Genomic Encyclopedia of Type Strains, Phase IV (KMG-IV): sequencing the most valuable type-strain genomes for metagenomic binning, comparative biology and taxonomic classification.</title>
        <authorList>
            <person name="Goeker M."/>
        </authorList>
    </citation>
    <scope>NUCLEOTIDE SEQUENCE [LARGE SCALE GENOMIC DNA]</scope>
    <source>
        <strain evidence="2 3">DSM 103679</strain>
    </source>
</reference>
<dbReference type="Gene3D" id="3.30.110.170">
    <property type="entry name" value="Protein of unknown function (DUF541), domain 1"/>
    <property type="match status" value="1"/>
</dbReference>
<dbReference type="AlphaFoldDB" id="A0A840SKT9"/>
<protein>
    <submittedName>
        <fullName evidence="2">Uncharacterized protein YggE</fullName>
    </submittedName>
</protein>
<proteinExistence type="predicted"/>
<keyword evidence="3" id="KW-1185">Reference proteome</keyword>
<organism evidence="2 3">
    <name type="scientific">Treponema rectale</name>
    <dbReference type="NCBI Taxonomy" id="744512"/>
    <lineage>
        <taxon>Bacteria</taxon>
        <taxon>Pseudomonadati</taxon>
        <taxon>Spirochaetota</taxon>
        <taxon>Spirochaetia</taxon>
        <taxon>Spirochaetales</taxon>
        <taxon>Treponemataceae</taxon>
        <taxon>Treponema</taxon>
    </lineage>
</organism>
<dbReference type="RefSeq" id="WP_184653573.1">
    <property type="nucleotide sequence ID" value="NZ_JACHFR010000004.1"/>
</dbReference>
<sequence length="236" mass="26184">MKKNLILKTAVMMFASAALFVSCSKKELRTINVSGEGTVSFVPDIVKISINVKNVEPRLADSLAKTNATVKQLIDICKKYSVDDKDIKTGLVQTNKEYHWQYNPEKRVFDGYSSTQNTSITFRHIDEFEQFSEEILALDVTSLTDLTFDHSERSKYEAEANLLALDNAKESAEKLSGRINEKLGKVLKITDAAYSDAEGEAAVSANYYSKSLSSGITASPGILTVKKCINVKYEID</sequence>
<keyword evidence="1" id="KW-0732">Signal</keyword>
<dbReference type="Pfam" id="PF04402">
    <property type="entry name" value="SIMPL"/>
    <property type="match status" value="1"/>
</dbReference>
<accession>A0A840SKT9</accession>